<dbReference type="EMBL" id="JBHTMP010000066">
    <property type="protein sequence ID" value="MFD1325074.1"/>
    <property type="molecule type" value="Genomic_DNA"/>
</dbReference>
<proteinExistence type="predicted"/>
<evidence type="ECO:0000313" key="2">
    <source>
        <dbReference type="Proteomes" id="UP001597260"/>
    </source>
</evidence>
<sequence>MSPPDRLTVATEALRKDAQEWMRWSGTLFTASQTASSLTLSAEDMCGLSAAIGLPDLYAEIQQRAAQLTMEGARTFVDVADALNLAARHYDQADERATGRLTPI</sequence>
<comment type="caution">
    <text evidence="1">The sequence shown here is derived from an EMBL/GenBank/DDBJ whole genome shotgun (WGS) entry which is preliminary data.</text>
</comment>
<evidence type="ECO:0000313" key="1">
    <source>
        <dbReference type="EMBL" id="MFD1325074.1"/>
    </source>
</evidence>
<reference evidence="2" key="1">
    <citation type="journal article" date="2019" name="Int. J. Syst. Evol. Microbiol.">
        <title>The Global Catalogue of Microorganisms (GCM) 10K type strain sequencing project: providing services to taxonomists for standard genome sequencing and annotation.</title>
        <authorList>
            <consortium name="The Broad Institute Genomics Platform"/>
            <consortium name="The Broad Institute Genome Sequencing Center for Infectious Disease"/>
            <person name="Wu L."/>
            <person name="Ma J."/>
        </authorList>
    </citation>
    <scope>NUCLEOTIDE SEQUENCE [LARGE SCALE GENOMIC DNA]</scope>
    <source>
        <strain evidence="2">JCM 31037</strain>
    </source>
</reference>
<organism evidence="1 2">
    <name type="scientific">Micromonospora sonneratiae</name>
    <dbReference type="NCBI Taxonomy" id="1184706"/>
    <lineage>
        <taxon>Bacteria</taxon>
        <taxon>Bacillati</taxon>
        <taxon>Actinomycetota</taxon>
        <taxon>Actinomycetes</taxon>
        <taxon>Micromonosporales</taxon>
        <taxon>Micromonosporaceae</taxon>
        <taxon>Micromonospora</taxon>
    </lineage>
</organism>
<dbReference type="InterPro" id="IPR022536">
    <property type="entry name" value="EspC"/>
</dbReference>
<keyword evidence="2" id="KW-1185">Reference proteome</keyword>
<gene>
    <name evidence="1" type="ORF">ACFQ4H_28710</name>
</gene>
<dbReference type="Proteomes" id="UP001597260">
    <property type="component" value="Unassembled WGS sequence"/>
</dbReference>
<accession>A0ABW3YKZ5</accession>
<dbReference type="Pfam" id="PF10824">
    <property type="entry name" value="T7SS_ESX_EspC"/>
    <property type="match status" value="1"/>
</dbReference>
<name>A0ABW3YKZ5_9ACTN</name>
<protein>
    <submittedName>
        <fullName evidence="1">Type VII secretion target</fullName>
    </submittedName>
</protein>